<dbReference type="InterPro" id="IPR006671">
    <property type="entry name" value="Cyclin_N"/>
</dbReference>
<dbReference type="SMART" id="SM00385">
    <property type="entry name" value="CYCLIN"/>
    <property type="match status" value="1"/>
</dbReference>
<keyword evidence="4" id="KW-0195">Cyclin</keyword>
<comment type="caution">
    <text evidence="6">The sequence shown here is derived from an EMBL/GenBank/DDBJ whole genome shotgun (WGS) entry which is preliminary data.</text>
</comment>
<dbReference type="GO" id="GO:0004842">
    <property type="term" value="F:ubiquitin-protein transferase activity"/>
    <property type="evidence" value="ECO:0007669"/>
    <property type="project" value="TreeGrafter"/>
</dbReference>
<comment type="similarity">
    <text evidence="4">Belongs to the cyclin family.</text>
</comment>
<evidence type="ECO:0000256" key="1">
    <source>
        <dbReference type="ARBA" id="ARBA00022737"/>
    </source>
</evidence>
<dbReference type="SUPFAM" id="SSF48403">
    <property type="entry name" value="Ankyrin repeat"/>
    <property type="match status" value="1"/>
</dbReference>
<evidence type="ECO:0000313" key="6">
    <source>
        <dbReference type="EMBL" id="KAJ8368004.1"/>
    </source>
</evidence>
<dbReference type="SUPFAM" id="SSF47954">
    <property type="entry name" value="Cyclin-like"/>
    <property type="match status" value="1"/>
</dbReference>
<dbReference type="Pfam" id="PF12796">
    <property type="entry name" value="Ank_2"/>
    <property type="match status" value="2"/>
</dbReference>
<dbReference type="Gene3D" id="1.10.472.10">
    <property type="entry name" value="Cyclin-like"/>
    <property type="match status" value="1"/>
</dbReference>
<feature type="repeat" description="ANK" evidence="3">
    <location>
        <begin position="135"/>
        <end position="167"/>
    </location>
</feature>
<dbReference type="AlphaFoldDB" id="A0A9Q1FUD3"/>
<feature type="repeat" description="ANK" evidence="3">
    <location>
        <begin position="268"/>
        <end position="300"/>
    </location>
</feature>
<dbReference type="GO" id="GO:0085020">
    <property type="term" value="P:protein K6-linked ubiquitination"/>
    <property type="evidence" value="ECO:0007669"/>
    <property type="project" value="TreeGrafter"/>
</dbReference>
<keyword evidence="1" id="KW-0677">Repeat</keyword>
<evidence type="ECO:0000313" key="7">
    <source>
        <dbReference type="Proteomes" id="UP001152622"/>
    </source>
</evidence>
<dbReference type="SMART" id="SM00248">
    <property type="entry name" value="ANK"/>
    <property type="match status" value="6"/>
</dbReference>
<dbReference type="Pfam" id="PF00134">
    <property type="entry name" value="Cyclin_N"/>
    <property type="match status" value="1"/>
</dbReference>
<keyword evidence="7" id="KW-1185">Reference proteome</keyword>
<dbReference type="InterPro" id="IPR013763">
    <property type="entry name" value="Cyclin-like_dom"/>
</dbReference>
<evidence type="ECO:0000259" key="5">
    <source>
        <dbReference type="SMART" id="SM00385"/>
    </source>
</evidence>
<dbReference type="PANTHER" id="PTHR24171">
    <property type="entry name" value="ANKYRIN REPEAT DOMAIN-CONTAINING PROTEIN 39-RELATED"/>
    <property type="match status" value="1"/>
</dbReference>
<name>A0A9Q1FUD3_SYNKA</name>
<dbReference type="OrthoDB" id="20872at2759"/>
<dbReference type="InterPro" id="IPR036915">
    <property type="entry name" value="Cyclin-like_sf"/>
</dbReference>
<accession>A0A9Q1FUD3</accession>
<dbReference type="InterPro" id="IPR002110">
    <property type="entry name" value="Ankyrin_rpt"/>
</dbReference>
<feature type="domain" description="Cyclin-like" evidence="5">
    <location>
        <begin position="388"/>
        <end position="468"/>
    </location>
</feature>
<proteinExistence type="inferred from homology"/>
<feature type="repeat" description="ANK" evidence="3">
    <location>
        <begin position="168"/>
        <end position="200"/>
    </location>
</feature>
<dbReference type="Pfam" id="PF00023">
    <property type="entry name" value="Ank"/>
    <property type="match status" value="1"/>
</dbReference>
<feature type="repeat" description="ANK" evidence="3">
    <location>
        <begin position="301"/>
        <end position="333"/>
    </location>
</feature>
<dbReference type="PRINTS" id="PR01415">
    <property type="entry name" value="ANKYRIN"/>
</dbReference>
<dbReference type="PROSITE" id="PS50297">
    <property type="entry name" value="ANK_REP_REGION"/>
    <property type="match status" value="6"/>
</dbReference>
<feature type="repeat" description="ANK" evidence="3">
    <location>
        <begin position="235"/>
        <end position="267"/>
    </location>
</feature>
<evidence type="ECO:0000256" key="4">
    <source>
        <dbReference type="RuleBase" id="RU000383"/>
    </source>
</evidence>
<evidence type="ECO:0000256" key="3">
    <source>
        <dbReference type="PROSITE-ProRule" id="PRU00023"/>
    </source>
</evidence>
<gene>
    <name evidence="6" type="ORF">SKAU_G00080320</name>
</gene>
<sequence>MHFFTESPAQVSPVLTMRVPPEILWAWMELHDSVSLYAAEKKIRRAAGLKRWQLQRWPRLPPGHQHSPLDERKLHHAAWNGCLDQVKALLELPIPAGCQDPQGWTAVHHAAFGGHLPVVKFLLRRGTEINSRDFFNCTPLHRACWNGHAHTAEYLLRLGASHEMRTCSGQTPLHLAAANGHLDTARVLLRFHAQADSRDIHKWTPLHWAVFSGWGGDGEAAAGGVGVTVDGDEGRDMSPLQLAVLAGNENSVRLLLRCGASANFSSQSGRTALHICAASGNKKILQLLLTGGAAVGAVDTDSVAPLHLAAGAGSRAVVHLLILSGAGLNAQDRLQMTPPPLLCPAGATRRPPSFCCTTGPRGKALAHTIYARWPRPPHRTDLRILGCELIQSAGILLRLPQVAMATGQVLFHRFFYSKSFVKHSFEIVAMACVNLASKIEEAPRRIRDVINVFHHLRQIRGKSDQLHLPNPG</sequence>
<reference evidence="6" key="1">
    <citation type="journal article" date="2023" name="Science">
        <title>Genome structures resolve the early diversification of teleost fishes.</title>
        <authorList>
            <person name="Parey E."/>
            <person name="Louis A."/>
            <person name="Montfort J."/>
            <person name="Bouchez O."/>
            <person name="Roques C."/>
            <person name="Iampietro C."/>
            <person name="Lluch J."/>
            <person name="Castinel A."/>
            <person name="Donnadieu C."/>
            <person name="Desvignes T."/>
            <person name="Floi Bucao C."/>
            <person name="Jouanno E."/>
            <person name="Wen M."/>
            <person name="Mejri S."/>
            <person name="Dirks R."/>
            <person name="Jansen H."/>
            <person name="Henkel C."/>
            <person name="Chen W.J."/>
            <person name="Zahm M."/>
            <person name="Cabau C."/>
            <person name="Klopp C."/>
            <person name="Thompson A.W."/>
            <person name="Robinson-Rechavi M."/>
            <person name="Braasch I."/>
            <person name="Lecointre G."/>
            <person name="Bobe J."/>
            <person name="Postlethwait J.H."/>
            <person name="Berthelot C."/>
            <person name="Roest Crollius H."/>
            <person name="Guiguen Y."/>
        </authorList>
    </citation>
    <scope>NUCLEOTIDE SEQUENCE</scope>
    <source>
        <strain evidence="6">WJC10195</strain>
    </source>
</reference>
<protein>
    <recommendedName>
        <fullName evidence="5">Cyclin-like domain-containing protein</fullName>
    </recommendedName>
</protein>
<dbReference type="GO" id="GO:0031436">
    <property type="term" value="C:BRCA1-BARD1 complex"/>
    <property type="evidence" value="ECO:0007669"/>
    <property type="project" value="TreeGrafter"/>
</dbReference>
<dbReference type="EMBL" id="JAINUF010000003">
    <property type="protein sequence ID" value="KAJ8368004.1"/>
    <property type="molecule type" value="Genomic_DNA"/>
</dbReference>
<feature type="repeat" description="ANK" evidence="3">
    <location>
        <begin position="102"/>
        <end position="134"/>
    </location>
</feature>
<dbReference type="PROSITE" id="PS50088">
    <property type="entry name" value="ANK_REPEAT"/>
    <property type="match status" value="6"/>
</dbReference>
<dbReference type="GO" id="GO:0070531">
    <property type="term" value="C:BRCA1-A complex"/>
    <property type="evidence" value="ECO:0007669"/>
    <property type="project" value="TreeGrafter"/>
</dbReference>
<dbReference type="Proteomes" id="UP001152622">
    <property type="component" value="Chromosome 3"/>
</dbReference>
<dbReference type="Gene3D" id="1.25.40.20">
    <property type="entry name" value="Ankyrin repeat-containing domain"/>
    <property type="match status" value="3"/>
</dbReference>
<evidence type="ECO:0000256" key="2">
    <source>
        <dbReference type="ARBA" id="ARBA00023043"/>
    </source>
</evidence>
<keyword evidence="2 3" id="KW-0040">ANK repeat</keyword>
<organism evidence="6 7">
    <name type="scientific">Synaphobranchus kaupii</name>
    <name type="common">Kaup's arrowtooth eel</name>
    <dbReference type="NCBI Taxonomy" id="118154"/>
    <lineage>
        <taxon>Eukaryota</taxon>
        <taxon>Metazoa</taxon>
        <taxon>Chordata</taxon>
        <taxon>Craniata</taxon>
        <taxon>Vertebrata</taxon>
        <taxon>Euteleostomi</taxon>
        <taxon>Actinopterygii</taxon>
        <taxon>Neopterygii</taxon>
        <taxon>Teleostei</taxon>
        <taxon>Anguilliformes</taxon>
        <taxon>Synaphobranchidae</taxon>
        <taxon>Synaphobranchus</taxon>
    </lineage>
</organism>
<dbReference type="InterPro" id="IPR036770">
    <property type="entry name" value="Ankyrin_rpt-contain_sf"/>
</dbReference>